<dbReference type="InterPro" id="IPR036291">
    <property type="entry name" value="NAD(P)-bd_dom_sf"/>
</dbReference>
<dbReference type="GO" id="GO:0016491">
    <property type="term" value="F:oxidoreductase activity"/>
    <property type="evidence" value="ECO:0007669"/>
    <property type="project" value="UniProtKB-KW"/>
</dbReference>
<dbReference type="EMBL" id="FMZE01000006">
    <property type="protein sequence ID" value="SDD20100.1"/>
    <property type="molecule type" value="Genomic_DNA"/>
</dbReference>
<dbReference type="Pfam" id="PF03807">
    <property type="entry name" value="F420_oxidored"/>
    <property type="match status" value="1"/>
</dbReference>
<keyword evidence="1" id="KW-0560">Oxidoreductase</keyword>
<dbReference type="KEGG" id="pmad:BAY61_31490"/>
<gene>
    <name evidence="2" type="ORF">SAMN05421630_106370</name>
</gene>
<dbReference type="InterPro" id="IPR028939">
    <property type="entry name" value="P5C_Rdtase_cat_N"/>
</dbReference>
<keyword evidence="3" id="KW-1185">Reference proteome</keyword>
<dbReference type="SUPFAM" id="SSF51735">
    <property type="entry name" value="NAD(P)-binding Rossmann-fold domains"/>
    <property type="match status" value="1"/>
</dbReference>
<reference evidence="2 3" key="1">
    <citation type="submission" date="2016-10" db="EMBL/GenBank/DDBJ databases">
        <authorList>
            <person name="de Groot N.N."/>
        </authorList>
    </citation>
    <scope>NUCLEOTIDE SEQUENCE [LARGE SCALE GENOMIC DNA]</scope>
    <source>
        <strain evidence="2 3">CGMCC 4.5506</strain>
    </source>
</reference>
<dbReference type="PANTHER" id="PTHR14239">
    <property type="entry name" value="DUDULIN-RELATED"/>
    <property type="match status" value="1"/>
</dbReference>
<protein>
    <submittedName>
        <fullName evidence="2">Uncharacterized protein</fullName>
    </submittedName>
</protein>
<dbReference type="AlphaFoldDB" id="A0A222VXR6"/>
<dbReference type="InterPro" id="IPR051267">
    <property type="entry name" value="STEAP_metalloreductase"/>
</dbReference>
<organism evidence="2 3">
    <name type="scientific">Prauserella marina</name>
    <dbReference type="NCBI Taxonomy" id="530584"/>
    <lineage>
        <taxon>Bacteria</taxon>
        <taxon>Bacillati</taxon>
        <taxon>Actinomycetota</taxon>
        <taxon>Actinomycetes</taxon>
        <taxon>Pseudonocardiales</taxon>
        <taxon>Pseudonocardiaceae</taxon>
        <taxon>Prauserella</taxon>
    </lineage>
</organism>
<evidence type="ECO:0000313" key="2">
    <source>
        <dbReference type="EMBL" id="SDD20100.1"/>
    </source>
</evidence>
<dbReference type="OrthoDB" id="5738121at2"/>
<dbReference type="RefSeq" id="WP_091806251.1">
    <property type="nucleotide sequence ID" value="NZ_CP016353.1"/>
</dbReference>
<evidence type="ECO:0000313" key="3">
    <source>
        <dbReference type="Proteomes" id="UP000199494"/>
    </source>
</evidence>
<proteinExistence type="predicted"/>
<accession>A0A222VXR6</accession>
<dbReference type="Gene3D" id="3.40.50.720">
    <property type="entry name" value="NAD(P)-binding Rossmann-like Domain"/>
    <property type="match status" value="1"/>
</dbReference>
<dbReference type="Proteomes" id="UP000199494">
    <property type="component" value="Unassembled WGS sequence"/>
</dbReference>
<name>A0A222VXR6_9PSEU</name>
<dbReference type="STRING" id="530584.SAMN05421630_106370"/>
<evidence type="ECO:0000256" key="1">
    <source>
        <dbReference type="ARBA" id="ARBA00023002"/>
    </source>
</evidence>
<sequence length="213" mass="21544">MRIGILGTGTLAVALGAAWARAGHEVLVGGRSSDRATAAATRMGDQARAVPLAEAVAGRDAVLVAVTWQGLPDILRAAGAAEGSLAGTPLIDPTNAIDYSVGELLTSDGRAAAEHVAEWAPGAQVVKAFHLFAADQWKEGSESVTVALAGDDKNALRVTADLVRDAGALPAVLGPLSRARQLEEVAGFVMGLALSGVDPNSAIPRVPTPATTS</sequence>